<dbReference type="RefSeq" id="XP_032332921.1">
    <property type="nucleotide sequence ID" value="XM_032477030.1"/>
</dbReference>
<sequence>MPGDFPSSWKGRLRGNPPPPSPGTFQKRNPQLEGPTRNRQLVTPPPPSAGVQSGRPARKALKARGRGRCRLEGPGGSGSGPAPAAHAPPRLLTPRPGPAPAPPPGRPRPGPGHARRPKFPLASRHYVSLSLGPCYWGFSVIASPGALSRYLQQ</sequence>
<dbReference type="Proteomes" id="UP000694856">
    <property type="component" value="Chromosome 3"/>
</dbReference>
<organism evidence="2 3">
    <name type="scientific">Camelus ferus</name>
    <name type="common">Wild bactrian camel</name>
    <name type="synonym">Camelus bactrianus ferus</name>
    <dbReference type="NCBI Taxonomy" id="419612"/>
    <lineage>
        <taxon>Eukaryota</taxon>
        <taxon>Metazoa</taxon>
        <taxon>Chordata</taxon>
        <taxon>Craniata</taxon>
        <taxon>Vertebrata</taxon>
        <taxon>Euteleostomi</taxon>
        <taxon>Mammalia</taxon>
        <taxon>Eutheria</taxon>
        <taxon>Laurasiatheria</taxon>
        <taxon>Artiodactyla</taxon>
        <taxon>Tylopoda</taxon>
        <taxon>Camelidae</taxon>
        <taxon>Camelus</taxon>
    </lineage>
</organism>
<feature type="compositionally biased region" description="Basic residues" evidence="1">
    <location>
        <begin position="56"/>
        <end position="68"/>
    </location>
</feature>
<accession>A0A8B8SRZ9</accession>
<protein>
    <submittedName>
        <fullName evidence="3">Formin-like protein 20</fullName>
    </submittedName>
</protein>
<evidence type="ECO:0000313" key="3">
    <source>
        <dbReference type="RefSeq" id="XP_032332921.1"/>
    </source>
</evidence>
<gene>
    <name evidence="3" type="primary">LOC116662753</name>
</gene>
<feature type="region of interest" description="Disordered" evidence="1">
    <location>
        <begin position="1"/>
        <end position="118"/>
    </location>
</feature>
<dbReference type="GeneID" id="116662753"/>
<dbReference type="KEGG" id="cfr:116662753"/>
<name>A0A8B8SRZ9_CAMFR</name>
<evidence type="ECO:0000313" key="2">
    <source>
        <dbReference type="Proteomes" id="UP000694856"/>
    </source>
</evidence>
<dbReference type="AlphaFoldDB" id="A0A8B8SRZ9"/>
<evidence type="ECO:0000256" key="1">
    <source>
        <dbReference type="SAM" id="MobiDB-lite"/>
    </source>
</evidence>
<keyword evidence="2" id="KW-1185">Reference proteome</keyword>
<proteinExistence type="predicted"/>
<feature type="compositionally biased region" description="Pro residues" evidence="1">
    <location>
        <begin position="95"/>
        <end position="110"/>
    </location>
</feature>
<reference evidence="3" key="1">
    <citation type="submission" date="2025-08" db="UniProtKB">
        <authorList>
            <consortium name="RefSeq"/>
        </authorList>
    </citation>
    <scope>IDENTIFICATION</scope>
    <source>
        <tissue evidence="3">Ear skin</tissue>
    </source>
</reference>
<feature type="compositionally biased region" description="Low complexity" evidence="1">
    <location>
        <begin position="80"/>
        <end position="94"/>
    </location>
</feature>